<dbReference type="RefSeq" id="WP_338291362.1">
    <property type="nucleotide sequence ID" value="NZ_AP027272.1"/>
</dbReference>
<dbReference type="GO" id="GO:0004497">
    <property type="term" value="F:monooxygenase activity"/>
    <property type="evidence" value="ECO:0007669"/>
    <property type="project" value="UniProtKB-KW"/>
</dbReference>
<dbReference type="KEGG" id="pmaw:MACH26_09130"/>
<reference evidence="2" key="1">
    <citation type="submission" date="2023-01" db="EMBL/GenBank/DDBJ databases">
        <title>Complete genome sequence of Planctobacterium marinum strain Dej080120_11.</title>
        <authorList>
            <person name="Ueki S."/>
            <person name="Maruyama F."/>
        </authorList>
    </citation>
    <scope>NUCLEOTIDE SEQUENCE</scope>
    <source>
        <strain evidence="2">Dej080120_11</strain>
    </source>
</reference>
<protein>
    <submittedName>
        <fullName evidence="2">Antibiotic biosynthesis monooxygenase</fullName>
    </submittedName>
</protein>
<dbReference type="AlphaFoldDB" id="A0AA48HKU9"/>
<keyword evidence="3" id="KW-1185">Reference proteome</keyword>
<dbReference type="InterPro" id="IPR050744">
    <property type="entry name" value="AI-2_Isomerase_LsrG"/>
</dbReference>
<organism evidence="2 3">
    <name type="scientific">Planctobacterium marinum</name>
    <dbReference type="NCBI Taxonomy" id="1631968"/>
    <lineage>
        <taxon>Bacteria</taxon>
        <taxon>Pseudomonadati</taxon>
        <taxon>Pseudomonadota</taxon>
        <taxon>Gammaproteobacteria</taxon>
        <taxon>Alteromonadales</taxon>
        <taxon>Alteromonadaceae</taxon>
        <taxon>Planctobacterium</taxon>
    </lineage>
</organism>
<dbReference type="PROSITE" id="PS51725">
    <property type="entry name" value="ABM"/>
    <property type="match status" value="1"/>
</dbReference>
<keyword evidence="2" id="KW-0560">Oxidoreductase</keyword>
<dbReference type="Gene3D" id="3.30.70.100">
    <property type="match status" value="1"/>
</dbReference>
<dbReference type="PANTHER" id="PTHR33336">
    <property type="entry name" value="QUINOL MONOOXYGENASE YGIN-RELATED"/>
    <property type="match status" value="1"/>
</dbReference>
<keyword evidence="2" id="KW-0503">Monooxygenase</keyword>
<gene>
    <name evidence="2" type="ORF">MACH26_09130</name>
</gene>
<accession>A0AA48HKU9</accession>
<evidence type="ECO:0000313" key="3">
    <source>
        <dbReference type="Proteomes" id="UP001333710"/>
    </source>
</evidence>
<dbReference type="SUPFAM" id="SSF54909">
    <property type="entry name" value="Dimeric alpha+beta barrel"/>
    <property type="match status" value="1"/>
</dbReference>
<feature type="domain" description="ABM" evidence="1">
    <location>
        <begin position="2"/>
        <end position="90"/>
    </location>
</feature>
<dbReference type="InterPro" id="IPR011008">
    <property type="entry name" value="Dimeric_a/b-barrel"/>
</dbReference>
<name>A0AA48HKU9_9ALTE</name>
<evidence type="ECO:0000259" key="1">
    <source>
        <dbReference type="PROSITE" id="PS51725"/>
    </source>
</evidence>
<evidence type="ECO:0000313" key="2">
    <source>
        <dbReference type="EMBL" id="BDX05392.1"/>
    </source>
</evidence>
<dbReference type="InterPro" id="IPR007138">
    <property type="entry name" value="ABM_dom"/>
</dbReference>
<dbReference type="PANTHER" id="PTHR33336:SF3">
    <property type="entry name" value="ABM DOMAIN-CONTAINING PROTEIN"/>
    <property type="match status" value="1"/>
</dbReference>
<proteinExistence type="predicted"/>
<dbReference type="Proteomes" id="UP001333710">
    <property type="component" value="Chromosome"/>
</dbReference>
<dbReference type="Pfam" id="PF03992">
    <property type="entry name" value="ABM"/>
    <property type="match status" value="1"/>
</dbReference>
<dbReference type="EMBL" id="AP027272">
    <property type="protein sequence ID" value="BDX05392.1"/>
    <property type="molecule type" value="Genomic_DNA"/>
</dbReference>
<sequence length="94" mass="10972">MLTIIARPTVDPTQLEKVKAAMLELVMQSRQEEGCLFYELHQDKQQSNRFVFVETWQNKALWKQHMEGEAIRTFNEKISGAIIGFELQEMTKIA</sequence>